<dbReference type="GO" id="GO:0006004">
    <property type="term" value="P:fucose metabolic process"/>
    <property type="evidence" value="ECO:0007669"/>
    <property type="project" value="UniProtKB-KW"/>
</dbReference>
<reference evidence="5" key="1">
    <citation type="submission" date="2019-10" db="EMBL/GenBank/DDBJ databases">
        <title>Conservation and host-specific expression of non-tandemly repeated heterogenous ribosome RNA gene in arbuscular mycorrhizal fungi.</title>
        <authorList>
            <person name="Maeda T."/>
            <person name="Kobayashi Y."/>
            <person name="Nakagawa T."/>
            <person name="Ezawa T."/>
            <person name="Yamaguchi K."/>
            <person name="Bino T."/>
            <person name="Nishimoto Y."/>
            <person name="Shigenobu S."/>
            <person name="Kawaguchi M."/>
        </authorList>
    </citation>
    <scope>NUCLEOTIDE SEQUENCE</scope>
    <source>
        <strain evidence="5">HR1</strain>
    </source>
</reference>
<sequence>MVKYSSLKNDFNYNVPWYSSLYDWILIIIKLIALTFIIWNITYFFFIIFRDEFRNNDGLNDGNDEFNRISNDINDLDEHISIIDSQTNVKLLETTTILFLPTMSSHPNIKSMNNVESTITFKPTQSQDYIKPEKTTTTTTTLSTTLASSSPTTSPMYDIGEPTSIIKTPNVNPISDVEVNQKYCQSDECRFLFAYYPPEQETQANQHFLSFLQLAERLNRIMVLTNVGDSHIFACRSFSFDFYYNVKKLKQRFPNVKFITQKEFQDWTNERYEKPDTFHGFISPELPKYMIKNVKPYIKELKQRNCLRFFDLKLNDTTIFKVFNAGDGEKFDKLLVRELNNTKAEVLLVKHEIRHQLFTKLDSMDYADHIIEAADSVSKKLRPYIASHWRMEHGIQRLMPKCADNLIDWLKDKQRKTGIENLYLATDYPLIGEGKKTQSTTWHEISEFNTIAIQKLNSSVNLNTWVSMNSFDYLPKNDKYIKNELMGAGIQGILDKLILVQADYFVSCPRFCGRHQSKFTKKIREARKKVIKEQSSHLKNIWDVWYRVEGVDSS</sequence>
<dbReference type="OrthoDB" id="2020419at2759"/>
<gene>
    <name evidence="5" type="ORF">RCL2_000932000</name>
</gene>
<evidence type="ECO:0000313" key="5">
    <source>
        <dbReference type="EMBL" id="GES82092.1"/>
    </source>
</evidence>
<dbReference type="Proteomes" id="UP000615446">
    <property type="component" value="Unassembled WGS sequence"/>
</dbReference>
<evidence type="ECO:0000256" key="1">
    <source>
        <dbReference type="ARBA" id="ARBA00022679"/>
    </source>
</evidence>
<dbReference type="EMBL" id="BLAL01000059">
    <property type="protein sequence ID" value="GES82092.1"/>
    <property type="molecule type" value="Genomic_DNA"/>
</dbReference>
<feature type="transmembrane region" description="Helical" evidence="4">
    <location>
        <begin position="24"/>
        <end position="49"/>
    </location>
</feature>
<dbReference type="InterPro" id="IPR045130">
    <property type="entry name" value="OFUT2-like"/>
</dbReference>
<keyword evidence="3" id="KW-0119">Carbohydrate metabolism</keyword>
<dbReference type="PANTHER" id="PTHR13398:SF0">
    <property type="entry name" value="GDP-FUCOSE PROTEIN O-FUCOSYLTRANSFERASE 2"/>
    <property type="match status" value="1"/>
</dbReference>
<keyword evidence="4" id="KW-0472">Membrane</keyword>
<evidence type="ECO:0000256" key="2">
    <source>
        <dbReference type="ARBA" id="ARBA00023253"/>
    </source>
</evidence>
<dbReference type="GO" id="GO:0005783">
    <property type="term" value="C:endoplasmic reticulum"/>
    <property type="evidence" value="ECO:0007669"/>
    <property type="project" value="UniProtKB-SubCell"/>
</dbReference>
<keyword evidence="1" id="KW-0808">Transferase</keyword>
<dbReference type="PANTHER" id="PTHR13398">
    <property type="entry name" value="GDP-FUCOSE PROTEIN O-FUCOSYLTRANSFERASE 2"/>
    <property type="match status" value="1"/>
</dbReference>
<evidence type="ECO:0000256" key="3">
    <source>
        <dbReference type="ARBA" id="ARBA00023277"/>
    </source>
</evidence>
<accession>A0A8H3L5U7</accession>
<organism evidence="5 6">
    <name type="scientific">Rhizophagus clarus</name>
    <dbReference type="NCBI Taxonomy" id="94130"/>
    <lineage>
        <taxon>Eukaryota</taxon>
        <taxon>Fungi</taxon>
        <taxon>Fungi incertae sedis</taxon>
        <taxon>Mucoromycota</taxon>
        <taxon>Glomeromycotina</taxon>
        <taxon>Glomeromycetes</taxon>
        <taxon>Glomerales</taxon>
        <taxon>Glomeraceae</taxon>
        <taxon>Rhizophagus</taxon>
    </lineage>
</organism>
<evidence type="ECO:0000256" key="4">
    <source>
        <dbReference type="SAM" id="Phobius"/>
    </source>
</evidence>
<comment type="caution">
    <text evidence="5">The sequence shown here is derived from an EMBL/GenBank/DDBJ whole genome shotgun (WGS) entry which is preliminary data.</text>
</comment>
<dbReference type="AlphaFoldDB" id="A0A8H3L5U7"/>
<name>A0A8H3L5U7_9GLOM</name>
<proteinExistence type="predicted"/>
<evidence type="ECO:0000313" key="6">
    <source>
        <dbReference type="Proteomes" id="UP000615446"/>
    </source>
</evidence>
<evidence type="ECO:0008006" key="7">
    <source>
        <dbReference type="Google" id="ProtNLM"/>
    </source>
</evidence>
<dbReference type="Gene3D" id="3.40.50.11350">
    <property type="match status" value="1"/>
</dbReference>
<dbReference type="GO" id="GO:0046922">
    <property type="term" value="F:peptide-O-fucosyltransferase activity"/>
    <property type="evidence" value="ECO:0007669"/>
    <property type="project" value="InterPro"/>
</dbReference>
<protein>
    <recommendedName>
        <fullName evidence="7">Proteophosphoglycan 5</fullName>
    </recommendedName>
</protein>
<keyword evidence="4" id="KW-0812">Transmembrane</keyword>
<keyword evidence="2" id="KW-0294">Fucose metabolism</keyword>
<keyword evidence="4" id="KW-1133">Transmembrane helix</keyword>